<name>A0A840BWZ6_9HYPH</name>
<keyword evidence="9" id="KW-1185">Reference proteome</keyword>
<proteinExistence type="inferred from homology"/>
<protein>
    <recommendedName>
        <fullName evidence="3">Lectin-like protein BA14k</fullName>
    </recommendedName>
</protein>
<dbReference type="RefSeq" id="WP_183317026.1">
    <property type="nucleotide sequence ID" value="NZ_JACIEN010000003.1"/>
</dbReference>
<evidence type="ECO:0000256" key="1">
    <source>
        <dbReference type="ARBA" id="ARBA00004167"/>
    </source>
</evidence>
<dbReference type="GO" id="GO:0016020">
    <property type="term" value="C:membrane"/>
    <property type="evidence" value="ECO:0007669"/>
    <property type="project" value="UniProtKB-SubCell"/>
</dbReference>
<dbReference type="AlphaFoldDB" id="A0A840BWZ6"/>
<dbReference type="EMBL" id="JACIEN010000003">
    <property type="protein sequence ID" value="MBB4017875.1"/>
    <property type="molecule type" value="Genomic_DNA"/>
</dbReference>
<comment type="function">
    <text evidence="6">Has immunoglobulin-binding and hemagglutination properties, and can bind to mannose. Essential for virulence. May be involved in LPS biosynthesis or polysaccharide transport.</text>
</comment>
<reference evidence="8 9" key="1">
    <citation type="submission" date="2020-08" db="EMBL/GenBank/DDBJ databases">
        <title>Genomic Encyclopedia of Type Strains, Phase IV (KMG-IV): sequencing the most valuable type-strain genomes for metagenomic binning, comparative biology and taxonomic classification.</title>
        <authorList>
            <person name="Goeker M."/>
        </authorList>
    </citation>
    <scope>NUCLEOTIDE SEQUENCE [LARGE SCALE GENOMIC DNA]</scope>
    <source>
        <strain evidence="8 9">DSM 103737</strain>
    </source>
</reference>
<evidence type="ECO:0000313" key="8">
    <source>
        <dbReference type="EMBL" id="MBB4017875.1"/>
    </source>
</evidence>
<dbReference type="GO" id="GO:0030246">
    <property type="term" value="F:carbohydrate binding"/>
    <property type="evidence" value="ECO:0007669"/>
    <property type="project" value="UniProtKB-KW"/>
</dbReference>
<evidence type="ECO:0000256" key="2">
    <source>
        <dbReference type="ARBA" id="ARBA00010270"/>
    </source>
</evidence>
<keyword evidence="4" id="KW-0472">Membrane</keyword>
<organism evidence="8 9">
    <name type="scientific">Chelatococcus caeni</name>
    <dbReference type="NCBI Taxonomy" id="1348468"/>
    <lineage>
        <taxon>Bacteria</taxon>
        <taxon>Pseudomonadati</taxon>
        <taxon>Pseudomonadota</taxon>
        <taxon>Alphaproteobacteria</taxon>
        <taxon>Hyphomicrobiales</taxon>
        <taxon>Chelatococcaceae</taxon>
        <taxon>Chelatococcus</taxon>
    </lineage>
</organism>
<evidence type="ECO:0000256" key="6">
    <source>
        <dbReference type="ARBA" id="ARBA00025321"/>
    </source>
</evidence>
<evidence type="ECO:0000256" key="4">
    <source>
        <dbReference type="ARBA" id="ARBA00022475"/>
    </source>
</evidence>
<gene>
    <name evidence="8" type="ORF">GGR16_002909</name>
</gene>
<dbReference type="InterPro" id="IPR012413">
    <property type="entry name" value="BA14K"/>
</dbReference>
<evidence type="ECO:0000256" key="3">
    <source>
        <dbReference type="ARBA" id="ARBA00020552"/>
    </source>
</evidence>
<evidence type="ECO:0000256" key="7">
    <source>
        <dbReference type="SAM" id="SignalP"/>
    </source>
</evidence>
<dbReference type="Pfam" id="PF07886">
    <property type="entry name" value="BA14K"/>
    <property type="match status" value="1"/>
</dbReference>
<comment type="caution">
    <text evidence="8">The sequence shown here is derived from an EMBL/GenBank/DDBJ whole genome shotgun (WGS) entry which is preliminary data.</text>
</comment>
<accession>A0A840BWZ6</accession>
<keyword evidence="7" id="KW-0732">Signal</keyword>
<keyword evidence="4" id="KW-1003">Cell membrane</keyword>
<dbReference type="Proteomes" id="UP000577362">
    <property type="component" value="Unassembled WGS sequence"/>
</dbReference>
<comment type="subcellular location">
    <subcellularLocation>
        <location evidence="1">Membrane</location>
        <topology evidence="1">Single-pass membrane protein</topology>
    </subcellularLocation>
</comment>
<sequence>MKRMLIGIAALALSAGAVLAQDLVCYDMRAGGAPYPPGRAVATSATFYDGGAVAVAPGPVVVAEPAVAPVRRSWAWESCARLYPSFDPATGTFVGEDGLVHLCQ</sequence>
<evidence type="ECO:0000256" key="5">
    <source>
        <dbReference type="ARBA" id="ARBA00022734"/>
    </source>
</evidence>
<evidence type="ECO:0000313" key="9">
    <source>
        <dbReference type="Proteomes" id="UP000577362"/>
    </source>
</evidence>
<keyword evidence="5" id="KW-0430">Lectin</keyword>
<feature type="signal peptide" evidence="7">
    <location>
        <begin position="1"/>
        <end position="20"/>
    </location>
</feature>
<feature type="chain" id="PRO_5032591631" description="Lectin-like protein BA14k" evidence="7">
    <location>
        <begin position="21"/>
        <end position="104"/>
    </location>
</feature>
<comment type="similarity">
    <text evidence="2">Belongs to the BA14k family.</text>
</comment>